<dbReference type="InterPro" id="IPR026392">
    <property type="entry name" value="Exo/Archaeosortase_dom"/>
</dbReference>
<evidence type="ECO:0000256" key="5">
    <source>
        <dbReference type="ARBA" id="ARBA00022801"/>
    </source>
</evidence>
<keyword evidence="6 8" id="KW-1133">Transmembrane helix</keyword>
<dbReference type="RefSeq" id="WP_060922756.1">
    <property type="nucleotide sequence ID" value="NZ_LT629770.1"/>
</dbReference>
<dbReference type="GeneID" id="36298535"/>
<organism evidence="9 10">
    <name type="scientific">Microbacterium paraoxydans</name>
    <dbReference type="NCBI Taxonomy" id="199592"/>
    <lineage>
        <taxon>Bacteria</taxon>
        <taxon>Bacillati</taxon>
        <taxon>Actinomycetota</taxon>
        <taxon>Actinomycetes</taxon>
        <taxon>Micrococcales</taxon>
        <taxon>Microbacteriaceae</taxon>
        <taxon>Microbacterium</taxon>
    </lineage>
</organism>
<proteinExistence type="predicted"/>
<keyword evidence="2" id="KW-1003">Cell membrane</keyword>
<dbReference type="EMBL" id="LT629770">
    <property type="protein sequence ID" value="SDS58087.1"/>
    <property type="molecule type" value="Genomic_DNA"/>
</dbReference>
<evidence type="ECO:0000256" key="7">
    <source>
        <dbReference type="ARBA" id="ARBA00023136"/>
    </source>
</evidence>
<feature type="transmembrane region" description="Helical" evidence="8">
    <location>
        <begin position="157"/>
        <end position="184"/>
    </location>
</feature>
<reference evidence="9 10" key="1">
    <citation type="submission" date="2016-10" db="EMBL/GenBank/DDBJ databases">
        <authorList>
            <person name="de Groot N.N."/>
        </authorList>
    </citation>
    <scope>NUCLEOTIDE SEQUENCE [LARGE SCALE GENOMIC DNA]</scope>
    <source>
        <strain evidence="9 10">DSM 15019</strain>
    </source>
</reference>
<evidence type="ECO:0000256" key="2">
    <source>
        <dbReference type="ARBA" id="ARBA00022475"/>
    </source>
</evidence>
<accession>A0A1H1TCU2</accession>
<dbReference type="AlphaFoldDB" id="A0A1H1TCU2"/>
<dbReference type="GO" id="GO:0005886">
    <property type="term" value="C:plasma membrane"/>
    <property type="evidence" value="ECO:0007669"/>
    <property type="project" value="UniProtKB-SubCell"/>
</dbReference>
<evidence type="ECO:0000256" key="1">
    <source>
        <dbReference type="ARBA" id="ARBA00004651"/>
    </source>
</evidence>
<evidence type="ECO:0000256" key="3">
    <source>
        <dbReference type="ARBA" id="ARBA00022670"/>
    </source>
</evidence>
<feature type="transmembrane region" description="Helical" evidence="8">
    <location>
        <begin position="124"/>
        <end position="145"/>
    </location>
</feature>
<keyword evidence="7 8" id="KW-0472">Membrane</keyword>
<dbReference type="NCBIfam" id="TIGR04178">
    <property type="entry name" value="exo_archaeo"/>
    <property type="match status" value="1"/>
</dbReference>
<keyword evidence="3" id="KW-0645">Protease</keyword>
<sequence>MTAVTETLPALRARRLDRVSPPNRAARVVVALLMLAAGGALLAVNTSFRAIEAVAATWLLSPFVEGQRAAIGEHYLVWTPTGDLIALQITVECTALLIGLPLTVVAAVILAFTRVRWSRLFGGLAAMWGIVFAVNMLRLVLIGWATQTWGLDPGYKVSHVFVGSLVGVLGYVVGFVVMLLIIGVRAPQRRNTRRPRT</sequence>
<name>A0A1H1TCU2_9MICO</name>
<keyword evidence="5" id="KW-0378">Hydrolase</keyword>
<dbReference type="GO" id="GO:0008233">
    <property type="term" value="F:peptidase activity"/>
    <property type="evidence" value="ECO:0007669"/>
    <property type="project" value="UniProtKB-KW"/>
</dbReference>
<evidence type="ECO:0000256" key="4">
    <source>
        <dbReference type="ARBA" id="ARBA00022692"/>
    </source>
</evidence>
<evidence type="ECO:0000256" key="6">
    <source>
        <dbReference type="ARBA" id="ARBA00022989"/>
    </source>
</evidence>
<dbReference type="GO" id="GO:0006508">
    <property type="term" value="P:proteolysis"/>
    <property type="evidence" value="ECO:0007669"/>
    <property type="project" value="UniProtKB-KW"/>
</dbReference>
<dbReference type="Proteomes" id="UP000182126">
    <property type="component" value="Chromosome I"/>
</dbReference>
<gene>
    <name evidence="9" type="ORF">SAMN04489809_2175</name>
</gene>
<evidence type="ECO:0000256" key="8">
    <source>
        <dbReference type="SAM" id="Phobius"/>
    </source>
</evidence>
<protein>
    <submittedName>
        <fullName evidence="9">Exosortase/archaeosortase family protein</fullName>
    </submittedName>
</protein>
<keyword evidence="4 8" id="KW-0812">Transmembrane</keyword>
<feature type="transmembrane region" description="Helical" evidence="8">
    <location>
        <begin position="25"/>
        <end position="44"/>
    </location>
</feature>
<evidence type="ECO:0000313" key="9">
    <source>
        <dbReference type="EMBL" id="SDS58087.1"/>
    </source>
</evidence>
<evidence type="ECO:0000313" key="10">
    <source>
        <dbReference type="Proteomes" id="UP000182126"/>
    </source>
</evidence>
<feature type="transmembrane region" description="Helical" evidence="8">
    <location>
        <begin position="85"/>
        <end position="112"/>
    </location>
</feature>
<comment type="subcellular location">
    <subcellularLocation>
        <location evidence="1">Cell membrane</location>
        <topology evidence="1">Multi-pass membrane protein</topology>
    </subcellularLocation>
</comment>